<feature type="compositionally biased region" description="Basic and acidic residues" evidence="1">
    <location>
        <begin position="1"/>
        <end position="14"/>
    </location>
</feature>
<sequence>MKTRRPENEREWALSRRGGRRHGGWRNQILGLAGIWENTSGGKSVGPARWPKIE</sequence>
<feature type="region of interest" description="Disordered" evidence="1">
    <location>
        <begin position="1"/>
        <end position="22"/>
    </location>
</feature>
<gene>
    <name evidence="2" type="ORF">PHMEG_00026527</name>
</gene>
<comment type="caution">
    <text evidence="2">The sequence shown here is derived from an EMBL/GenBank/DDBJ whole genome shotgun (WGS) entry which is preliminary data.</text>
</comment>
<dbReference type="AlphaFoldDB" id="A0A225V9C7"/>
<evidence type="ECO:0000313" key="2">
    <source>
        <dbReference type="EMBL" id="OWZ01993.1"/>
    </source>
</evidence>
<proteinExistence type="predicted"/>
<name>A0A225V9C7_9STRA</name>
<protein>
    <submittedName>
        <fullName evidence="2">Uncharacterized protein</fullName>
    </submittedName>
</protein>
<keyword evidence="3" id="KW-1185">Reference proteome</keyword>
<evidence type="ECO:0000256" key="1">
    <source>
        <dbReference type="SAM" id="MobiDB-lite"/>
    </source>
</evidence>
<accession>A0A225V9C7</accession>
<organism evidence="2 3">
    <name type="scientific">Phytophthora megakarya</name>
    <dbReference type="NCBI Taxonomy" id="4795"/>
    <lineage>
        <taxon>Eukaryota</taxon>
        <taxon>Sar</taxon>
        <taxon>Stramenopiles</taxon>
        <taxon>Oomycota</taxon>
        <taxon>Peronosporomycetes</taxon>
        <taxon>Peronosporales</taxon>
        <taxon>Peronosporaceae</taxon>
        <taxon>Phytophthora</taxon>
    </lineage>
</organism>
<dbReference type="Proteomes" id="UP000198211">
    <property type="component" value="Unassembled WGS sequence"/>
</dbReference>
<dbReference type="EMBL" id="NBNE01006478">
    <property type="protein sequence ID" value="OWZ01993.1"/>
    <property type="molecule type" value="Genomic_DNA"/>
</dbReference>
<reference evidence="3" key="1">
    <citation type="submission" date="2017-03" db="EMBL/GenBank/DDBJ databases">
        <title>Phytopthora megakarya and P. palmivora, two closely related causual agents of cacao black pod achieved similar genome size and gene model numbers by different mechanisms.</title>
        <authorList>
            <person name="Ali S."/>
            <person name="Shao J."/>
            <person name="Larry D.J."/>
            <person name="Kronmiller B."/>
            <person name="Shen D."/>
            <person name="Strem M.D."/>
            <person name="Melnick R.L."/>
            <person name="Guiltinan M.J."/>
            <person name="Tyler B.M."/>
            <person name="Meinhardt L.W."/>
            <person name="Bailey B.A."/>
        </authorList>
    </citation>
    <scope>NUCLEOTIDE SEQUENCE [LARGE SCALE GENOMIC DNA]</scope>
    <source>
        <strain evidence="3">zdho120</strain>
    </source>
</reference>
<evidence type="ECO:0000313" key="3">
    <source>
        <dbReference type="Proteomes" id="UP000198211"/>
    </source>
</evidence>